<dbReference type="Pfam" id="PF13431">
    <property type="entry name" value="TPR_17"/>
    <property type="match status" value="1"/>
</dbReference>
<dbReference type="EMBL" id="RRZD01000006">
    <property type="protein sequence ID" value="MBE0400077.1"/>
    <property type="molecule type" value="Genomic_DNA"/>
</dbReference>
<evidence type="ECO:0008006" key="3">
    <source>
        <dbReference type="Google" id="ProtNLM"/>
    </source>
</evidence>
<dbReference type="InterPro" id="IPR011990">
    <property type="entry name" value="TPR-like_helical_dom_sf"/>
</dbReference>
<gene>
    <name evidence="1" type="ORF">EI168_08125</name>
</gene>
<dbReference type="Proteomes" id="UP001645039">
    <property type="component" value="Unassembled WGS sequence"/>
</dbReference>
<protein>
    <recommendedName>
        <fullName evidence="3">Tetratricopeptide repeat-containing protein</fullName>
    </recommendedName>
</protein>
<keyword evidence="2" id="KW-1185">Reference proteome</keyword>
<name>A0ABR9F0U5_9GAMM</name>
<organism evidence="1 2">
    <name type="scientific">Halomonas casei</name>
    <dbReference type="NCBI Taxonomy" id="2742613"/>
    <lineage>
        <taxon>Bacteria</taxon>
        <taxon>Pseudomonadati</taxon>
        <taxon>Pseudomonadota</taxon>
        <taxon>Gammaproteobacteria</taxon>
        <taxon>Oceanospirillales</taxon>
        <taxon>Halomonadaceae</taxon>
        <taxon>Halomonas</taxon>
    </lineage>
</organism>
<dbReference type="RefSeq" id="WP_141393015.1">
    <property type="nucleotide sequence ID" value="NZ_CBCSBM010000007.1"/>
</dbReference>
<proteinExistence type="predicted"/>
<sequence>MANGETPAEYLERASTELTDARGDKRRLEDVLMVYKEGLEHYPNHSELLSSRAQLLISLGRYEEAKLDLDDLYSRELNNEEMLLRCMLIERLDGVTGEARACYGETESAYDNDTNNQLDANYILAAHLAESPQSDSLLLKWQASDDPMKNPMLEEMLELERGSLIQQLLP</sequence>
<comment type="caution">
    <text evidence="1">The sequence shown here is derived from an EMBL/GenBank/DDBJ whole genome shotgun (WGS) entry which is preliminary data.</text>
</comment>
<accession>A0ABR9F0U5</accession>
<dbReference type="Gene3D" id="1.25.40.10">
    <property type="entry name" value="Tetratricopeptide repeat domain"/>
    <property type="match status" value="1"/>
</dbReference>
<evidence type="ECO:0000313" key="1">
    <source>
        <dbReference type="EMBL" id="MBE0400077.1"/>
    </source>
</evidence>
<evidence type="ECO:0000313" key="2">
    <source>
        <dbReference type="Proteomes" id="UP001645039"/>
    </source>
</evidence>
<reference evidence="1 2" key="1">
    <citation type="submission" date="2020-07" db="EMBL/GenBank/DDBJ databases">
        <title>Halophilic bacteria isolated from french cheeses.</title>
        <authorList>
            <person name="Kothe C.I."/>
            <person name="Farah-Kraiem B."/>
            <person name="Renault P."/>
            <person name="Dridi B."/>
        </authorList>
    </citation>
    <scope>NUCLEOTIDE SEQUENCE [LARGE SCALE GENOMIC DNA]</scope>
    <source>
        <strain evidence="1 2">FME1</strain>
    </source>
</reference>
<dbReference type="SUPFAM" id="SSF48452">
    <property type="entry name" value="TPR-like"/>
    <property type="match status" value="1"/>
</dbReference>